<dbReference type="GO" id="GO:0015031">
    <property type="term" value="P:protein transport"/>
    <property type="evidence" value="ECO:0007669"/>
    <property type="project" value="UniProtKB-UniRule"/>
</dbReference>
<gene>
    <name evidence="11 15" type="primary">tig</name>
    <name evidence="15" type="ORF">CRENPOLYSF1_1230022</name>
</gene>
<accession>A0A1R4H0S6</accession>
<dbReference type="NCBIfam" id="TIGR00115">
    <property type="entry name" value="tig"/>
    <property type="match status" value="1"/>
</dbReference>
<evidence type="ECO:0000256" key="5">
    <source>
        <dbReference type="ARBA" id="ARBA00022618"/>
    </source>
</evidence>
<reference evidence="16" key="1">
    <citation type="submission" date="2017-02" db="EMBL/GenBank/DDBJ databases">
        <authorList>
            <person name="Daims H."/>
        </authorList>
    </citation>
    <scope>NUCLEOTIDE SEQUENCE [LARGE SCALE GENOMIC DNA]</scope>
</reference>
<comment type="catalytic activity">
    <reaction evidence="1 11 12">
        <text>[protein]-peptidylproline (omega=180) = [protein]-peptidylproline (omega=0)</text>
        <dbReference type="Rhea" id="RHEA:16237"/>
        <dbReference type="Rhea" id="RHEA-COMP:10747"/>
        <dbReference type="Rhea" id="RHEA-COMP:10748"/>
        <dbReference type="ChEBI" id="CHEBI:83833"/>
        <dbReference type="ChEBI" id="CHEBI:83834"/>
        <dbReference type="EC" id="5.2.1.8"/>
    </reaction>
</comment>
<comment type="similarity">
    <text evidence="2 11 13">Belongs to the FKBP-type PPIase family. Tig subfamily.</text>
</comment>
<evidence type="ECO:0000256" key="4">
    <source>
        <dbReference type="ARBA" id="ARBA00016902"/>
    </source>
</evidence>
<dbReference type="InterPro" id="IPR008880">
    <property type="entry name" value="Trigger_fac_C"/>
</dbReference>
<evidence type="ECO:0000256" key="11">
    <source>
        <dbReference type="HAMAP-Rule" id="MF_00303"/>
    </source>
</evidence>
<dbReference type="GO" id="GO:0051301">
    <property type="term" value="P:cell division"/>
    <property type="evidence" value="ECO:0007669"/>
    <property type="project" value="UniProtKB-KW"/>
</dbReference>
<dbReference type="Pfam" id="PF05697">
    <property type="entry name" value="Trigger_N"/>
    <property type="match status" value="1"/>
</dbReference>
<dbReference type="GO" id="GO:0044183">
    <property type="term" value="F:protein folding chaperone"/>
    <property type="evidence" value="ECO:0007669"/>
    <property type="project" value="TreeGrafter"/>
</dbReference>
<evidence type="ECO:0000256" key="7">
    <source>
        <dbReference type="ARBA" id="ARBA00023186"/>
    </source>
</evidence>
<evidence type="ECO:0000256" key="3">
    <source>
        <dbReference type="ARBA" id="ARBA00013194"/>
    </source>
</evidence>
<dbReference type="Pfam" id="PF00254">
    <property type="entry name" value="FKBP_C"/>
    <property type="match status" value="1"/>
</dbReference>
<dbReference type="GO" id="GO:0051083">
    <property type="term" value="P:'de novo' cotranslational protein folding"/>
    <property type="evidence" value="ECO:0007669"/>
    <property type="project" value="TreeGrafter"/>
</dbReference>
<dbReference type="PIRSF" id="PIRSF003095">
    <property type="entry name" value="Trigger_factor"/>
    <property type="match status" value="1"/>
</dbReference>
<name>A0A1R4H0S6_9GAMM</name>
<dbReference type="GO" id="GO:0043022">
    <property type="term" value="F:ribosome binding"/>
    <property type="evidence" value="ECO:0007669"/>
    <property type="project" value="TreeGrafter"/>
</dbReference>
<evidence type="ECO:0000256" key="12">
    <source>
        <dbReference type="PROSITE-ProRule" id="PRU00277"/>
    </source>
</evidence>
<dbReference type="InterPro" id="IPR046357">
    <property type="entry name" value="PPIase_dom_sf"/>
</dbReference>
<dbReference type="EC" id="5.2.1.8" evidence="3 11"/>
<keyword evidence="8 11" id="KW-0413">Isomerase</keyword>
<dbReference type="OrthoDB" id="9767721at2"/>
<dbReference type="InterPro" id="IPR008881">
    <property type="entry name" value="Trigger_fac_ribosome-bd_bac"/>
</dbReference>
<evidence type="ECO:0000256" key="6">
    <source>
        <dbReference type="ARBA" id="ARBA00023110"/>
    </source>
</evidence>
<dbReference type="InterPro" id="IPR037041">
    <property type="entry name" value="Trigger_fac_C_sf"/>
</dbReference>
<dbReference type="Gene3D" id="3.10.50.40">
    <property type="match status" value="1"/>
</dbReference>
<dbReference type="SUPFAM" id="SSF54534">
    <property type="entry name" value="FKBP-like"/>
    <property type="match status" value="1"/>
</dbReference>
<comment type="function">
    <text evidence="11">Involved in protein export. Acts as a chaperone by maintaining the newly synthesized protein in an open conformation. Functions as a peptidyl-prolyl cis-trans isomerase.</text>
</comment>
<dbReference type="Proteomes" id="UP000195667">
    <property type="component" value="Unassembled WGS sequence"/>
</dbReference>
<dbReference type="InterPro" id="IPR036611">
    <property type="entry name" value="Trigger_fac_ribosome-bd_sf"/>
</dbReference>
<feature type="domain" description="PPIase FKBP-type" evidence="14">
    <location>
        <begin position="159"/>
        <end position="250"/>
    </location>
</feature>
<keyword evidence="16" id="KW-1185">Reference proteome</keyword>
<dbReference type="SUPFAM" id="SSF102735">
    <property type="entry name" value="Trigger factor ribosome-binding domain"/>
    <property type="match status" value="1"/>
</dbReference>
<dbReference type="InterPro" id="IPR027304">
    <property type="entry name" value="Trigger_fact/SurA_dom_sf"/>
</dbReference>
<protein>
    <recommendedName>
        <fullName evidence="4 11">Trigger factor</fullName>
        <shortName evidence="11">TF</shortName>
        <ecNumber evidence="3 11">5.2.1.8</ecNumber>
    </recommendedName>
    <alternativeName>
        <fullName evidence="10 11">PPIase</fullName>
    </alternativeName>
</protein>
<dbReference type="Pfam" id="PF05698">
    <property type="entry name" value="Trigger_C"/>
    <property type="match status" value="1"/>
</dbReference>
<evidence type="ECO:0000256" key="13">
    <source>
        <dbReference type="RuleBase" id="RU003914"/>
    </source>
</evidence>
<evidence type="ECO:0000256" key="8">
    <source>
        <dbReference type="ARBA" id="ARBA00023235"/>
    </source>
</evidence>
<evidence type="ECO:0000256" key="9">
    <source>
        <dbReference type="ARBA" id="ARBA00023306"/>
    </source>
</evidence>
<proteinExistence type="inferred from homology"/>
<dbReference type="Gene3D" id="3.30.70.1050">
    <property type="entry name" value="Trigger factor ribosome-binding domain"/>
    <property type="match status" value="1"/>
</dbReference>
<sequence length="440" mass="49425">MQVSVEKTSELGIKMTVSVPAAVVQQKMAARLQSLASKVKIDGFRPGKVPQQVVKKMYGAQIRTEVAEELLKSTYPEALKQQDIMPVDYPVIEFLNDAEGLTYTAAFEVSPNVSLDALDTLEVTRPIASVQETDVDIMIEKLKFMRQTWQLVDRAAKSGDRVSISFSATLDDGSFSTGRIDKNDSGADFSVVIGTQQMIAGFEENLLDLKTGDNKTFPLNFPDDYPNANLAGKPAQFTVDVIKVEETSALPEIDDEFVKAYGLEGGTVESFRDDVKVTMERELEQALKDQFKAAVLSSLYTTVQLPLPKALIDEEINNLAKPYLENAKKQKISMEELNLPREIFEDTAKTRVALSLILRKIIEQQNIQLDETKVRTVVNNMAQSFERPEEVVEYYYADTKRMNDIHQMVLEEQTVEWLAAHATIVDQSLSFSEIMDKQQR</sequence>
<organism evidence="15 16">
    <name type="scientific">Crenothrix polyspora</name>
    <dbReference type="NCBI Taxonomy" id="360316"/>
    <lineage>
        <taxon>Bacteria</taxon>
        <taxon>Pseudomonadati</taxon>
        <taxon>Pseudomonadota</taxon>
        <taxon>Gammaproteobacteria</taxon>
        <taxon>Methylococcales</taxon>
        <taxon>Crenotrichaceae</taxon>
        <taxon>Crenothrix</taxon>
    </lineage>
</organism>
<dbReference type="HAMAP" id="MF_00303">
    <property type="entry name" value="Trigger_factor_Tig"/>
    <property type="match status" value="1"/>
</dbReference>
<evidence type="ECO:0000256" key="2">
    <source>
        <dbReference type="ARBA" id="ARBA00005464"/>
    </source>
</evidence>
<dbReference type="PANTHER" id="PTHR30560">
    <property type="entry name" value="TRIGGER FACTOR CHAPERONE AND PEPTIDYL-PROLYL CIS/TRANS ISOMERASE"/>
    <property type="match status" value="1"/>
</dbReference>
<evidence type="ECO:0000313" key="15">
    <source>
        <dbReference type="EMBL" id="SJM89843.1"/>
    </source>
</evidence>
<evidence type="ECO:0000259" key="14">
    <source>
        <dbReference type="PROSITE" id="PS50059"/>
    </source>
</evidence>
<dbReference type="RefSeq" id="WP_087142297.1">
    <property type="nucleotide sequence ID" value="NZ_FUKI01000028.1"/>
</dbReference>
<keyword evidence="11" id="KW-0963">Cytoplasm</keyword>
<evidence type="ECO:0000256" key="10">
    <source>
        <dbReference type="ARBA" id="ARBA00029986"/>
    </source>
</evidence>
<keyword evidence="9 11" id="KW-0131">Cell cycle</keyword>
<evidence type="ECO:0000256" key="1">
    <source>
        <dbReference type="ARBA" id="ARBA00000971"/>
    </source>
</evidence>
<dbReference type="GO" id="GO:0043335">
    <property type="term" value="P:protein unfolding"/>
    <property type="evidence" value="ECO:0007669"/>
    <property type="project" value="TreeGrafter"/>
</dbReference>
<dbReference type="InterPro" id="IPR005215">
    <property type="entry name" value="Trig_fac"/>
</dbReference>
<dbReference type="GO" id="GO:0003755">
    <property type="term" value="F:peptidyl-prolyl cis-trans isomerase activity"/>
    <property type="evidence" value="ECO:0007669"/>
    <property type="project" value="UniProtKB-UniRule"/>
</dbReference>
<comment type="domain">
    <text evidence="11">Consists of 3 domains; the N-terminus binds the ribosome, the middle domain has PPIase activity, while the C-terminus has intrinsic chaperone activity on its own.</text>
</comment>
<dbReference type="EMBL" id="FUKI01000028">
    <property type="protein sequence ID" value="SJM89843.1"/>
    <property type="molecule type" value="Genomic_DNA"/>
</dbReference>
<dbReference type="PROSITE" id="PS50059">
    <property type="entry name" value="FKBP_PPIASE"/>
    <property type="match status" value="1"/>
</dbReference>
<evidence type="ECO:0000313" key="16">
    <source>
        <dbReference type="Proteomes" id="UP000195667"/>
    </source>
</evidence>
<keyword evidence="7 11" id="KW-0143">Chaperone</keyword>
<dbReference type="Gene3D" id="1.10.3120.10">
    <property type="entry name" value="Trigger factor, C-terminal domain"/>
    <property type="match status" value="1"/>
</dbReference>
<comment type="subcellular location">
    <subcellularLocation>
        <location evidence="11">Cytoplasm</location>
    </subcellularLocation>
    <text evidence="11">About half TF is bound to the ribosome near the polypeptide exit tunnel while the other half is free in the cytoplasm.</text>
</comment>
<dbReference type="AlphaFoldDB" id="A0A1R4H0S6"/>
<dbReference type="PANTHER" id="PTHR30560:SF3">
    <property type="entry name" value="TRIGGER FACTOR-LIKE PROTEIN TIG, CHLOROPLASTIC"/>
    <property type="match status" value="1"/>
</dbReference>
<keyword evidence="6 11" id="KW-0697">Rotamase</keyword>
<dbReference type="SUPFAM" id="SSF109998">
    <property type="entry name" value="Triger factor/SurA peptide-binding domain-like"/>
    <property type="match status" value="1"/>
</dbReference>
<dbReference type="GO" id="GO:0005737">
    <property type="term" value="C:cytoplasm"/>
    <property type="evidence" value="ECO:0007669"/>
    <property type="project" value="UniProtKB-SubCell"/>
</dbReference>
<dbReference type="InterPro" id="IPR001179">
    <property type="entry name" value="PPIase_FKBP_dom"/>
</dbReference>
<keyword evidence="5 11" id="KW-0132">Cell division</keyword>